<keyword evidence="1" id="KW-0238">DNA-binding</keyword>
<dbReference type="InterPro" id="IPR001387">
    <property type="entry name" value="Cro/C1-type_HTH"/>
</dbReference>
<feature type="transmembrane region" description="Helical" evidence="2">
    <location>
        <begin position="212"/>
        <end position="235"/>
    </location>
</feature>
<feature type="transmembrane region" description="Helical" evidence="2">
    <location>
        <begin position="125"/>
        <end position="143"/>
    </location>
</feature>
<dbReference type="PANTHER" id="PTHR46558">
    <property type="entry name" value="TRACRIPTIONAL REGULATORY PROTEIN-RELATED-RELATED"/>
    <property type="match status" value="1"/>
</dbReference>
<keyword evidence="5" id="KW-1185">Reference proteome</keyword>
<organism evidence="4 5">
    <name type="scientific">[Eubacterium] hominis</name>
    <dbReference type="NCBI Taxonomy" id="2764325"/>
    <lineage>
        <taxon>Bacteria</taxon>
        <taxon>Bacillati</taxon>
        <taxon>Bacillota</taxon>
        <taxon>Erysipelotrichia</taxon>
        <taxon>Erysipelotrichales</taxon>
        <taxon>Erysipelotrichaceae</taxon>
        <taxon>Amedibacillus</taxon>
    </lineage>
</organism>
<dbReference type="AlphaFoldDB" id="A0A7G9GTQ1"/>
<dbReference type="SMART" id="SM00530">
    <property type="entry name" value="HTH_XRE"/>
    <property type="match status" value="1"/>
</dbReference>
<keyword evidence="2" id="KW-0472">Membrane</keyword>
<dbReference type="PANTHER" id="PTHR46558:SF4">
    <property type="entry name" value="DNA-BIDING PHAGE PROTEIN"/>
    <property type="match status" value="1"/>
</dbReference>
<feature type="transmembrane region" description="Helical" evidence="2">
    <location>
        <begin position="178"/>
        <end position="200"/>
    </location>
</feature>
<dbReference type="Gene3D" id="1.10.260.40">
    <property type="entry name" value="lambda repressor-like DNA-binding domains"/>
    <property type="match status" value="1"/>
</dbReference>
<dbReference type="Pfam" id="PF01381">
    <property type="entry name" value="HTH_3"/>
    <property type="match status" value="1"/>
</dbReference>
<gene>
    <name evidence="4" type="ORF">H9Q80_09720</name>
</gene>
<dbReference type="InterPro" id="IPR010982">
    <property type="entry name" value="Lambda_DNA-bd_dom_sf"/>
</dbReference>
<evidence type="ECO:0000259" key="3">
    <source>
        <dbReference type="PROSITE" id="PS50943"/>
    </source>
</evidence>
<feature type="domain" description="HTH cro/C1-type" evidence="3">
    <location>
        <begin position="10"/>
        <end position="64"/>
    </location>
</feature>
<feature type="transmembrane region" description="Helical" evidence="2">
    <location>
        <begin position="95"/>
        <end position="113"/>
    </location>
</feature>
<dbReference type="GO" id="GO:0003677">
    <property type="term" value="F:DNA binding"/>
    <property type="evidence" value="ECO:0007669"/>
    <property type="project" value="UniProtKB-KW"/>
</dbReference>
<evidence type="ECO:0000313" key="4">
    <source>
        <dbReference type="EMBL" id="QNM14183.1"/>
    </source>
</evidence>
<reference evidence="4 5" key="1">
    <citation type="submission" date="2020-08" db="EMBL/GenBank/DDBJ databases">
        <authorList>
            <person name="Liu C."/>
            <person name="Sun Q."/>
        </authorList>
    </citation>
    <scope>NUCLEOTIDE SEQUENCE [LARGE SCALE GENOMIC DNA]</scope>
    <source>
        <strain evidence="4 5">NSJ-61</strain>
    </source>
</reference>
<dbReference type="Proteomes" id="UP000515856">
    <property type="component" value="Chromosome"/>
</dbReference>
<accession>A0A7G9GTQ1</accession>
<dbReference type="SUPFAM" id="SSF47413">
    <property type="entry name" value="lambda repressor-like DNA-binding domains"/>
    <property type="match status" value="1"/>
</dbReference>
<keyword evidence="2" id="KW-0812">Transmembrane</keyword>
<proteinExistence type="predicted"/>
<evidence type="ECO:0000256" key="2">
    <source>
        <dbReference type="SAM" id="Phobius"/>
    </source>
</evidence>
<evidence type="ECO:0000256" key="1">
    <source>
        <dbReference type="ARBA" id="ARBA00023125"/>
    </source>
</evidence>
<dbReference type="RefSeq" id="WP_117454867.1">
    <property type="nucleotide sequence ID" value="NZ_CP060636.1"/>
</dbReference>
<evidence type="ECO:0000313" key="5">
    <source>
        <dbReference type="Proteomes" id="UP000515856"/>
    </source>
</evidence>
<keyword evidence="2" id="KW-1133">Transmembrane helix</keyword>
<dbReference type="EMBL" id="CP060636">
    <property type="protein sequence ID" value="QNM14183.1"/>
    <property type="molecule type" value="Genomic_DNA"/>
</dbReference>
<protein>
    <submittedName>
        <fullName evidence="4">Helix-turn-helix transcriptional regulator</fullName>
    </submittedName>
</protein>
<dbReference type="KEGG" id="ehn:H9Q80_09720"/>
<name>A0A7G9GTQ1_9FIRM</name>
<dbReference type="CDD" id="cd00093">
    <property type="entry name" value="HTH_XRE"/>
    <property type="match status" value="1"/>
</dbReference>
<sequence>MEHKDIGNFIAERRKAKGLTQKQLAEKLYVSDKAISKWERNICLFDISLIQPLADILDVSINELLEGKLLDSKQDDEVIQKIKQISQNKRKHWRMIYILTTAFCLLATAYLIHIYTMDTLQQIDYFTYIVIAIVIGGYFVFFTPKQLPDYYDKNQIHFISTGIMRMNMPGIHFNNNNWFRISMTIVIWSILMMIICPFFFGISLNTSFSDILITQKTLICIIVLSTFFIPIIVCAKRYE</sequence>
<dbReference type="PROSITE" id="PS50943">
    <property type="entry name" value="HTH_CROC1"/>
    <property type="match status" value="1"/>
</dbReference>